<keyword evidence="6 7" id="KW-0472">Membrane</keyword>
<feature type="transmembrane region" description="Helical" evidence="7">
    <location>
        <begin position="162"/>
        <end position="180"/>
    </location>
</feature>
<dbReference type="Gene3D" id="1.20.1250.20">
    <property type="entry name" value="MFS general substrate transporter like domains"/>
    <property type="match status" value="1"/>
</dbReference>
<evidence type="ECO:0000256" key="1">
    <source>
        <dbReference type="ARBA" id="ARBA00004651"/>
    </source>
</evidence>
<evidence type="ECO:0000256" key="7">
    <source>
        <dbReference type="SAM" id="Phobius"/>
    </source>
</evidence>
<dbReference type="InterPro" id="IPR051788">
    <property type="entry name" value="MFS_Transporter"/>
</dbReference>
<dbReference type="Pfam" id="PF07690">
    <property type="entry name" value="MFS_1"/>
    <property type="match status" value="1"/>
</dbReference>
<name>A0A919V6R0_9ACTN</name>
<feature type="transmembrane region" description="Helical" evidence="7">
    <location>
        <begin position="135"/>
        <end position="156"/>
    </location>
</feature>
<protein>
    <recommendedName>
        <fullName evidence="8">Major facilitator superfamily (MFS) profile domain-containing protein</fullName>
    </recommendedName>
</protein>
<keyword evidence="3" id="KW-0813">Transport</keyword>
<reference evidence="9" key="1">
    <citation type="submission" date="2021-01" db="EMBL/GenBank/DDBJ databases">
        <title>Whole genome shotgun sequence of Sinosporangium siamense NBRC 109515.</title>
        <authorList>
            <person name="Komaki H."/>
            <person name="Tamura T."/>
        </authorList>
    </citation>
    <scope>NUCLEOTIDE SEQUENCE</scope>
    <source>
        <strain evidence="9">NBRC 109515</strain>
    </source>
</reference>
<dbReference type="PANTHER" id="PTHR23514">
    <property type="entry name" value="BYPASS OF STOP CODON PROTEIN 6"/>
    <property type="match status" value="1"/>
</dbReference>
<feature type="transmembrane region" description="Helical" evidence="7">
    <location>
        <begin position="252"/>
        <end position="272"/>
    </location>
</feature>
<evidence type="ECO:0000313" key="10">
    <source>
        <dbReference type="Proteomes" id="UP000606172"/>
    </source>
</evidence>
<feature type="transmembrane region" description="Helical" evidence="7">
    <location>
        <begin position="99"/>
        <end position="123"/>
    </location>
</feature>
<dbReference type="Proteomes" id="UP000606172">
    <property type="component" value="Unassembled WGS sequence"/>
</dbReference>
<feature type="transmembrane region" description="Helical" evidence="7">
    <location>
        <begin position="219"/>
        <end position="240"/>
    </location>
</feature>
<dbReference type="Gene3D" id="1.20.1720.10">
    <property type="entry name" value="Multidrug resistance protein D"/>
    <property type="match status" value="1"/>
</dbReference>
<dbReference type="SUPFAM" id="SSF103473">
    <property type="entry name" value="MFS general substrate transporter"/>
    <property type="match status" value="1"/>
</dbReference>
<gene>
    <name evidence="9" type="ORF">Ssi02_24820</name>
</gene>
<keyword evidence="10" id="KW-1185">Reference proteome</keyword>
<proteinExistence type="inferred from homology"/>
<dbReference type="AlphaFoldDB" id="A0A919V6R0"/>
<comment type="caution">
    <text evidence="9">The sequence shown here is derived from an EMBL/GenBank/DDBJ whole genome shotgun (WGS) entry which is preliminary data.</text>
</comment>
<feature type="transmembrane region" description="Helical" evidence="7">
    <location>
        <begin position="371"/>
        <end position="389"/>
    </location>
</feature>
<feature type="transmembrane region" description="Helical" evidence="7">
    <location>
        <begin position="347"/>
        <end position="365"/>
    </location>
</feature>
<evidence type="ECO:0000259" key="8">
    <source>
        <dbReference type="PROSITE" id="PS50850"/>
    </source>
</evidence>
<feature type="domain" description="Major facilitator superfamily (MFS) profile" evidence="8">
    <location>
        <begin position="1"/>
        <end position="392"/>
    </location>
</feature>
<dbReference type="PROSITE" id="PS50850">
    <property type="entry name" value="MFS"/>
    <property type="match status" value="1"/>
</dbReference>
<dbReference type="RefSeq" id="WP_204024884.1">
    <property type="nucleotide sequence ID" value="NZ_BOOW01000014.1"/>
</dbReference>
<evidence type="ECO:0000313" key="9">
    <source>
        <dbReference type="EMBL" id="GII92251.1"/>
    </source>
</evidence>
<dbReference type="EMBL" id="BOOW01000014">
    <property type="protein sequence ID" value="GII92251.1"/>
    <property type="molecule type" value="Genomic_DNA"/>
</dbReference>
<keyword evidence="5 7" id="KW-1133">Transmembrane helix</keyword>
<comment type="similarity">
    <text evidence="2">Belongs to the major facilitator superfamily.</text>
</comment>
<dbReference type="InterPro" id="IPR036259">
    <property type="entry name" value="MFS_trans_sf"/>
</dbReference>
<keyword evidence="4 7" id="KW-0812">Transmembrane</keyword>
<organism evidence="9 10">
    <name type="scientific">Sinosporangium siamense</name>
    <dbReference type="NCBI Taxonomy" id="1367973"/>
    <lineage>
        <taxon>Bacteria</taxon>
        <taxon>Bacillati</taxon>
        <taxon>Actinomycetota</taxon>
        <taxon>Actinomycetes</taxon>
        <taxon>Streptosporangiales</taxon>
        <taxon>Streptosporangiaceae</taxon>
        <taxon>Sinosporangium</taxon>
    </lineage>
</organism>
<dbReference type="InterPro" id="IPR020846">
    <property type="entry name" value="MFS_dom"/>
</dbReference>
<sequence length="392" mass="40396">MRRPLVRDSLTWLLYLQLTCFALFLYGFGPSVLHLARDLGVPDVTAALHGTAFALGFLVAGVAGARLAALLGRDRLQWSALTLLSAATLLYVLGPAMPWTLTAAFLGGCAGMTVISVTTAALADHHGPRAATAISEANGMGVGVGLIAPLLVGGAALVGLDWRVGLVAVPFLVVGLRLAFRGVRLPDVRPGPVVRHSLEERGPGPGVFSAASRMPWRYWPAWAVVVTAGTIEMCMAIWVAEQLRQNTGLSRGAATMAFTLLLIGMTVGRLLGARLTQHLSADRLLMGSLLLNLGAFALLWLSTAPAPALIGVALCGLGMALQFPLAAGRAVDASAGRPDQAMARSGIGQGVASGLGPVALGVLAGSAGMRTAFLLVPALLGLAALMAAVRTR</sequence>
<evidence type="ECO:0000256" key="5">
    <source>
        <dbReference type="ARBA" id="ARBA00022989"/>
    </source>
</evidence>
<feature type="transmembrane region" description="Helical" evidence="7">
    <location>
        <begin position="284"/>
        <end position="302"/>
    </location>
</feature>
<feature type="transmembrane region" description="Helical" evidence="7">
    <location>
        <begin position="308"/>
        <end position="327"/>
    </location>
</feature>
<accession>A0A919V6R0</accession>
<evidence type="ECO:0000256" key="3">
    <source>
        <dbReference type="ARBA" id="ARBA00022448"/>
    </source>
</evidence>
<dbReference type="InterPro" id="IPR011701">
    <property type="entry name" value="MFS"/>
</dbReference>
<evidence type="ECO:0000256" key="4">
    <source>
        <dbReference type="ARBA" id="ARBA00022692"/>
    </source>
</evidence>
<dbReference type="GO" id="GO:0005886">
    <property type="term" value="C:plasma membrane"/>
    <property type="evidence" value="ECO:0007669"/>
    <property type="project" value="UniProtKB-SubCell"/>
</dbReference>
<feature type="transmembrane region" description="Helical" evidence="7">
    <location>
        <begin position="12"/>
        <end position="35"/>
    </location>
</feature>
<comment type="subcellular location">
    <subcellularLocation>
        <location evidence="1">Cell membrane</location>
        <topology evidence="1">Multi-pass membrane protein</topology>
    </subcellularLocation>
</comment>
<dbReference type="GO" id="GO:0022857">
    <property type="term" value="F:transmembrane transporter activity"/>
    <property type="evidence" value="ECO:0007669"/>
    <property type="project" value="InterPro"/>
</dbReference>
<evidence type="ECO:0000256" key="2">
    <source>
        <dbReference type="ARBA" id="ARBA00008335"/>
    </source>
</evidence>
<dbReference type="PANTHER" id="PTHR23514:SF3">
    <property type="entry name" value="BYPASS OF STOP CODON PROTEIN 6"/>
    <property type="match status" value="1"/>
</dbReference>
<feature type="transmembrane region" description="Helical" evidence="7">
    <location>
        <begin position="47"/>
        <end position="69"/>
    </location>
</feature>
<feature type="transmembrane region" description="Helical" evidence="7">
    <location>
        <begin position="76"/>
        <end position="93"/>
    </location>
</feature>
<evidence type="ECO:0000256" key="6">
    <source>
        <dbReference type="ARBA" id="ARBA00023136"/>
    </source>
</evidence>